<name>A0ABS8WGB2_DATST</name>
<dbReference type="EMBL" id="JACEIK010007186">
    <property type="protein sequence ID" value="MCE3049851.1"/>
    <property type="molecule type" value="Genomic_DNA"/>
</dbReference>
<accession>A0ABS8WGB2</accession>
<evidence type="ECO:0000313" key="1">
    <source>
        <dbReference type="EMBL" id="MCE3049851.1"/>
    </source>
</evidence>
<reference evidence="1 2" key="1">
    <citation type="journal article" date="2021" name="BMC Genomics">
        <title>Datura genome reveals duplications of psychoactive alkaloid biosynthetic genes and high mutation rate following tissue culture.</title>
        <authorList>
            <person name="Rajewski A."/>
            <person name="Carter-House D."/>
            <person name="Stajich J."/>
            <person name="Litt A."/>
        </authorList>
    </citation>
    <scope>NUCLEOTIDE SEQUENCE [LARGE SCALE GENOMIC DNA]</scope>
    <source>
        <strain evidence="1">AR-01</strain>
    </source>
</reference>
<feature type="non-terminal residue" evidence="1">
    <location>
        <position position="1"/>
    </location>
</feature>
<comment type="caution">
    <text evidence="1">The sequence shown here is derived from an EMBL/GenBank/DDBJ whole genome shotgun (WGS) entry which is preliminary data.</text>
</comment>
<keyword evidence="2" id="KW-1185">Reference proteome</keyword>
<sequence length="60" mass="6776">PEGAPHRHFGLWAVNMKQSGASKKSNPNSTKAVDVEFLLEIYQVLVKPFSLEISFNKYLL</sequence>
<protein>
    <submittedName>
        <fullName evidence="1">Uncharacterized protein</fullName>
    </submittedName>
</protein>
<organism evidence="1 2">
    <name type="scientific">Datura stramonium</name>
    <name type="common">Jimsonweed</name>
    <name type="synonym">Common thornapple</name>
    <dbReference type="NCBI Taxonomy" id="4076"/>
    <lineage>
        <taxon>Eukaryota</taxon>
        <taxon>Viridiplantae</taxon>
        <taxon>Streptophyta</taxon>
        <taxon>Embryophyta</taxon>
        <taxon>Tracheophyta</taxon>
        <taxon>Spermatophyta</taxon>
        <taxon>Magnoliopsida</taxon>
        <taxon>eudicotyledons</taxon>
        <taxon>Gunneridae</taxon>
        <taxon>Pentapetalae</taxon>
        <taxon>asterids</taxon>
        <taxon>lamiids</taxon>
        <taxon>Solanales</taxon>
        <taxon>Solanaceae</taxon>
        <taxon>Solanoideae</taxon>
        <taxon>Datureae</taxon>
        <taxon>Datura</taxon>
    </lineage>
</organism>
<evidence type="ECO:0000313" key="2">
    <source>
        <dbReference type="Proteomes" id="UP000823775"/>
    </source>
</evidence>
<dbReference type="Proteomes" id="UP000823775">
    <property type="component" value="Unassembled WGS sequence"/>
</dbReference>
<proteinExistence type="predicted"/>
<feature type="non-terminal residue" evidence="1">
    <location>
        <position position="60"/>
    </location>
</feature>
<gene>
    <name evidence="1" type="ORF">HAX54_045932</name>
</gene>